<accession>A0A5N7BQS4</accession>
<keyword evidence="1" id="KW-1133">Transmembrane helix</keyword>
<dbReference type="Proteomes" id="UP000326877">
    <property type="component" value="Unassembled WGS sequence"/>
</dbReference>
<name>A0A5N7BQS4_PETAA</name>
<keyword evidence="1" id="KW-0812">Transmembrane</keyword>
<keyword evidence="1" id="KW-0472">Membrane</keyword>
<dbReference type="EMBL" id="ML735393">
    <property type="protein sequence ID" value="KAE8384191.1"/>
    <property type="molecule type" value="Genomic_DNA"/>
</dbReference>
<dbReference type="AlphaFoldDB" id="A0A5N7BQS4"/>
<organism evidence="2">
    <name type="scientific">Petromyces alliaceus</name>
    <name type="common">Aspergillus alliaceus</name>
    <dbReference type="NCBI Taxonomy" id="209559"/>
    <lineage>
        <taxon>Eukaryota</taxon>
        <taxon>Fungi</taxon>
        <taxon>Dikarya</taxon>
        <taxon>Ascomycota</taxon>
        <taxon>Pezizomycotina</taxon>
        <taxon>Eurotiomycetes</taxon>
        <taxon>Eurotiomycetidae</taxon>
        <taxon>Eurotiales</taxon>
        <taxon>Aspergillaceae</taxon>
        <taxon>Aspergillus</taxon>
        <taxon>Aspergillus subgen. Circumdati</taxon>
    </lineage>
</organism>
<gene>
    <name evidence="2" type="ORF">BDV23DRAFT_177253</name>
</gene>
<evidence type="ECO:0000313" key="2">
    <source>
        <dbReference type="EMBL" id="KAE8384191.1"/>
    </source>
</evidence>
<feature type="transmembrane region" description="Helical" evidence="1">
    <location>
        <begin position="211"/>
        <end position="231"/>
    </location>
</feature>
<reference evidence="2" key="1">
    <citation type="submission" date="2019-04" db="EMBL/GenBank/DDBJ databases">
        <title>Friends and foes A comparative genomics studyof 23 Aspergillus species from section Flavi.</title>
        <authorList>
            <consortium name="DOE Joint Genome Institute"/>
            <person name="Kjaerbolling I."/>
            <person name="Vesth T."/>
            <person name="Frisvad J.C."/>
            <person name="Nybo J.L."/>
            <person name="Theobald S."/>
            <person name="Kildgaard S."/>
            <person name="Isbrandt T."/>
            <person name="Kuo A."/>
            <person name="Sato A."/>
            <person name="Lyhne E.K."/>
            <person name="Kogle M.E."/>
            <person name="Wiebenga A."/>
            <person name="Kun R.S."/>
            <person name="Lubbers R.J."/>
            <person name="Makela M.R."/>
            <person name="Barry K."/>
            <person name="Chovatia M."/>
            <person name="Clum A."/>
            <person name="Daum C."/>
            <person name="Haridas S."/>
            <person name="He G."/>
            <person name="LaButti K."/>
            <person name="Lipzen A."/>
            <person name="Mondo S."/>
            <person name="Riley R."/>
            <person name="Salamov A."/>
            <person name="Simmons B.A."/>
            <person name="Magnuson J.K."/>
            <person name="Henrissat B."/>
            <person name="Mortensen U.H."/>
            <person name="Larsen T.O."/>
            <person name="Devries R.P."/>
            <person name="Grigoriev I.V."/>
            <person name="Machida M."/>
            <person name="Baker S.E."/>
            <person name="Andersen M.R."/>
        </authorList>
    </citation>
    <scope>NUCLEOTIDE SEQUENCE [LARGE SCALE GENOMIC DNA]</scope>
    <source>
        <strain evidence="2">IBT 14317</strain>
    </source>
</reference>
<evidence type="ECO:0000256" key="1">
    <source>
        <dbReference type="SAM" id="Phobius"/>
    </source>
</evidence>
<sequence length="260" mass="28505">MRATTTTHAAERSAEFNQYYTPTTTALTEIDPPVTTYFPPGETIIPGELEQLLLPLSPPILPVDFASDIIFLIIPDEEPSAPASLLTVSVKITVRSPILLCSPGSPDLPYLHVGPESVGPESPSRSYHAEIPSIVQALGRFPDVLQIYCGIHVISPDPDPDPVYICLTTDHHADTVTEVTFDIDSIGVRWNPTQIAVSDLQSSLYLDPLLILHYTFGWFIGFENISLYILFPQLYREKQIMILAGRSSNTAAASVLFSPA</sequence>
<protein>
    <submittedName>
        <fullName evidence="2">Uncharacterized protein</fullName>
    </submittedName>
</protein>
<proteinExistence type="predicted"/>